<evidence type="ECO:0000256" key="1">
    <source>
        <dbReference type="ARBA" id="ARBA00011982"/>
    </source>
</evidence>
<dbReference type="InterPro" id="IPR058192">
    <property type="entry name" value="WHD_ROQ1-like"/>
</dbReference>
<evidence type="ECO:0000259" key="9">
    <source>
        <dbReference type="PROSITE" id="PS50104"/>
    </source>
</evidence>
<dbReference type="Gene3D" id="1.10.8.430">
    <property type="entry name" value="Helical domain of apoptotic protease-activating factors"/>
    <property type="match status" value="1"/>
</dbReference>
<comment type="catalytic activity">
    <reaction evidence="7">
        <text>NAD(+) + H2O = ADP-D-ribose + nicotinamide + H(+)</text>
        <dbReference type="Rhea" id="RHEA:16301"/>
        <dbReference type="ChEBI" id="CHEBI:15377"/>
        <dbReference type="ChEBI" id="CHEBI:15378"/>
        <dbReference type="ChEBI" id="CHEBI:17154"/>
        <dbReference type="ChEBI" id="CHEBI:57540"/>
        <dbReference type="ChEBI" id="CHEBI:57967"/>
        <dbReference type="EC" id="3.2.2.6"/>
    </reaction>
    <physiologicalReaction direction="left-to-right" evidence="7">
        <dbReference type="Rhea" id="RHEA:16302"/>
    </physiologicalReaction>
</comment>
<reference evidence="11" key="4">
    <citation type="submission" date="2016-05" db="EMBL/GenBank/DDBJ databases">
        <authorList>
            <person name="Krishnakumar V."/>
            <person name="Cheng C.-Y."/>
            <person name="Chan A.P."/>
            <person name="Schobel S."/>
            <person name="Kim M."/>
            <person name="Ferlanti E.S."/>
            <person name="Belyaeva I."/>
            <person name="Rosen B.D."/>
            <person name="Micklem G."/>
            <person name="Miller J.R."/>
            <person name="Vaughn M."/>
            <person name="Town C.D."/>
        </authorList>
    </citation>
    <scope>NUCLEOTIDE SEQUENCE</scope>
</reference>
<dbReference type="SUPFAM" id="SSF52058">
    <property type="entry name" value="L domain-like"/>
    <property type="match status" value="1"/>
</dbReference>
<evidence type="ECO:0000313" key="14">
    <source>
        <dbReference type="TAIR" id="AT5G46510"/>
    </source>
</evidence>
<evidence type="ECO:0000256" key="5">
    <source>
        <dbReference type="ARBA" id="ARBA00022821"/>
    </source>
</evidence>
<dbReference type="FunFam" id="3.40.50.10140:FF:000007">
    <property type="entry name" value="Disease resistance protein (TIR-NBS-LRR class)"/>
    <property type="match status" value="1"/>
</dbReference>
<evidence type="ECO:0000256" key="3">
    <source>
        <dbReference type="ARBA" id="ARBA00022737"/>
    </source>
</evidence>
<dbReference type="FunFam" id="3.40.50.300:FF:001002">
    <property type="entry name" value="Disease resistance protein (TIR-NBS-LRR class)"/>
    <property type="match status" value="1"/>
</dbReference>
<dbReference type="InterPro" id="IPR027417">
    <property type="entry name" value="P-loop_NTPase"/>
</dbReference>
<dbReference type="InterPro" id="IPR003593">
    <property type="entry name" value="AAA+_ATPase"/>
</dbReference>
<sequence>MASSRNWVYDVFPSFSGTDVRRNFLSHLLKGLHKSVNSFRDQNMERSQSLDPMLKQAIRDSRIALVVFSKNYASSSWCLNELLEIVKCKEEFGQMVIPIFYCLDPSHVRHQDGDFGKNFEETCGRNTEEEKIQWEKALTDVANLAGFDSVTWDDEAKMIEEIANDVSGKLLSTSSTDSAENSIGIEDHIANMSVLLQLEAEEVRMVGIWGSSGIGKTTIARALFNQLSRHFPVSKFIDRAFVYKSRETYKGANPDDPNMKLHLQGCFLSEILGKKDIKIDHLGALGERLKHQKTLIIIDDLDDLVVLDSLVGKTNWFGCGSRIIVITNNKQFLRAHGIDHIYEVSLPSKERAQEMFCQSAFGENSPPEGFEELVVEIAWLAGSLPLGLTVFGSALRGRKKEYWVKMLPRLQNDLDGNIEETLKVSYDAIGNVKDQALFRLIACLFNHVKVRDIELLLADSGLDVNIALENLVDKSLIHVRNDHVEMHRLLQETGRNIVRSQSTDNPGEREFLVDSNDSRTVLSEGIGTRKVLGISLDTSKVSEFCVHENAFKGMGNLLFLDISSKTFIEEEVKVHLPEKINYYSVQPKQLIWDRFPLKCMPYTFLRNLVKLEMHDSKLEKLWEGAMSFTCLKELDMWASKYLKEIPDLSKATNIEKLDFGHCWSLVELPSSIRNLNKLLELNMEYCGELETLPTGFNLKSLDYLNFNECWKLRTFPEFATNISNLILAETSIEEYPSNLYFKNVRELSMGKADSDENKCQGVKPFMPMLSPTLTLLELWNIPNLVELSSSFQNLNNLERLDICYCRNLESLPTGINLESLVSLNLFGCSRLKRFPDISTNIKYLDLDQTGIEEVPWQIENFFNLTKLTMKGCRELKCVSLNIFKLKHLGEVSFSNCGALTRVDLSCYPSGVEMMKADNADIVSEETTSSLPDSCVLNVNFMDCVNLDREPVLHQQSIIFNSMILPGEEVPSYFTYRTSDSQPFGTSSSLPIPLLPTQLSQPFFRFRVCAVVSASNGVYIGVYSRFKGRIGNKFDSFGELHKFMEIEKGIHLCIFDCRIRLYKDNVPLSQLNYDHVDINIHITSGDWRSTVVLKEWGIRLLEDCSSAENRLGNPNSTLPHVCVEDEENLVNGTEQGDRGDVVTETSSKQNEDVILLQRSADSMFSRMSGKEMISYFTHRTTGTSLTNIPLPHTSPSQPFFRFKAFAVVGCKSSGQFSYFVTHISCRFKDGFENQPRRLYKAENGNHLDIYECSFPLYQGNASPAEMNYDRVDIQLHLRYRSDSTVRLIVWGIRLIEDCSSSENQLDSETDQFEECGNSDIGHEIDQSEECEDMDDTGGICIGIDQSEERGDSDE</sequence>
<dbReference type="InterPro" id="IPR044974">
    <property type="entry name" value="Disease_R_plants"/>
</dbReference>
<dbReference type="PROSITE" id="PS50104">
    <property type="entry name" value="TIR"/>
    <property type="match status" value="1"/>
</dbReference>
<proteinExistence type="predicted"/>
<reference evidence="11" key="3">
    <citation type="submission" date="2011-02" db="EMBL/GenBank/DDBJ databases">
        <authorList>
            <consortium name="TAIR"/>
            <person name="Swarbreck D."/>
            <person name="Lamesch P."/>
            <person name="Wilks C."/>
            <person name="Huala E."/>
        </authorList>
    </citation>
    <scope>NUCLEOTIDE SEQUENCE</scope>
</reference>
<dbReference type="SMART" id="SM00382">
    <property type="entry name" value="AAA"/>
    <property type="match status" value="1"/>
</dbReference>
<feature type="region of interest" description="Disordered" evidence="8">
    <location>
        <begin position="1326"/>
        <end position="1353"/>
    </location>
</feature>
<dbReference type="GO" id="GO:0061809">
    <property type="term" value="F:NAD+ nucleosidase activity, cyclic ADP-ribose generating"/>
    <property type="evidence" value="ECO:0007669"/>
    <property type="project" value="UniProtKB-EC"/>
</dbReference>
<evidence type="ECO:0000313" key="11">
    <source>
        <dbReference type="EMBL" id="AED95393.1"/>
    </source>
</evidence>
<protein>
    <recommendedName>
        <fullName evidence="1">ADP-ribosyl cyclase/cyclic ADP-ribose hydrolase</fullName>
        <ecNumber evidence="1">3.2.2.6</ecNumber>
    </recommendedName>
</protein>
<dbReference type="RefSeq" id="NP_199463.1">
    <property type="nucleotide sequence ID" value="NM_124021.2"/>
</dbReference>
<dbReference type="GO" id="GO:0043531">
    <property type="term" value="F:ADP binding"/>
    <property type="evidence" value="ECO:0007669"/>
    <property type="project" value="InterPro"/>
</dbReference>
<evidence type="ECO:0000256" key="7">
    <source>
        <dbReference type="ARBA" id="ARBA00047304"/>
    </source>
</evidence>
<dbReference type="PRINTS" id="PR00364">
    <property type="entry name" value="DISEASERSIST"/>
</dbReference>
<dbReference type="EMBL" id="CP002688">
    <property type="protein sequence ID" value="AED95393.1"/>
    <property type="molecule type" value="Genomic_DNA"/>
</dbReference>
<dbReference type="GeneID" id="834694"/>
<evidence type="ECO:0000256" key="2">
    <source>
        <dbReference type="ARBA" id="ARBA00022614"/>
    </source>
</evidence>
<dbReference type="iPTMnet" id="Q9FHF4"/>
<reference evidence="12" key="1">
    <citation type="journal article" date="2000" name="DNA Res.">
        <title>Structural analysis of Arabidopsis thaliana chromosome 5. X. Sequence features of the regions of 3,076,755 bp covered by sixty P1 and TAC clones.</title>
        <authorList>
            <person name="Sato S."/>
            <person name="Nakamura Y."/>
            <person name="Kaneko T."/>
            <person name="Katoh T."/>
            <person name="Asamizu E."/>
            <person name="Kotani H."/>
            <person name="Tabata S."/>
        </authorList>
    </citation>
    <scope>NUCLEOTIDE SEQUENCE [LARGE SCALE GENOMIC DNA]</scope>
</reference>
<keyword evidence="2" id="KW-0433">Leucine-rich repeat</keyword>
<dbReference type="STRING" id="3702.Q9FHF4"/>
<keyword evidence="3" id="KW-0677">Repeat</keyword>
<keyword evidence="4" id="KW-0378">Hydrolase</keyword>
<dbReference type="PANTHER" id="PTHR11017">
    <property type="entry name" value="LEUCINE-RICH REPEAT-CONTAINING PROTEIN"/>
    <property type="match status" value="1"/>
</dbReference>
<dbReference type="SMR" id="Q9FHF4"/>
<dbReference type="CDD" id="cd02019">
    <property type="entry name" value="NK"/>
    <property type="match status" value="1"/>
</dbReference>
<dbReference type="SUPFAM" id="SSF52540">
    <property type="entry name" value="P-loop containing nucleoside triphosphate hydrolases"/>
    <property type="match status" value="1"/>
</dbReference>
<dbReference type="Gene3D" id="3.40.50.300">
    <property type="entry name" value="P-loop containing nucleotide triphosphate hydrolases"/>
    <property type="match status" value="1"/>
</dbReference>
<dbReference type="Pfam" id="PF07725">
    <property type="entry name" value="LRR_3"/>
    <property type="match status" value="1"/>
</dbReference>
<dbReference type="Proteomes" id="UP000006548">
    <property type="component" value="Chromosome 5"/>
</dbReference>
<dbReference type="SMART" id="SM00255">
    <property type="entry name" value="TIR"/>
    <property type="match status" value="1"/>
</dbReference>
<dbReference type="InterPro" id="IPR036390">
    <property type="entry name" value="WH_DNA-bd_sf"/>
</dbReference>
<reference evidence="13" key="5">
    <citation type="journal article" date="2017" name="Plant J.">
        <title>Araport11: a complete reannotation of the Arabidopsis thaliana reference genome.</title>
        <authorList>
            <person name="Cheng C.Y."/>
            <person name="Krishnakumar V."/>
            <person name="Chan A.P."/>
            <person name="Thibaud-Nissen F."/>
            <person name="Schobel S."/>
            <person name="Town C.D."/>
        </authorList>
    </citation>
    <scope>GENOME REANNOTATION</scope>
    <source>
        <strain evidence="13">cv. Columbia</strain>
    </source>
</reference>
<dbReference type="SUPFAM" id="SSF52200">
    <property type="entry name" value="Toll/Interleukin receptor TIR domain"/>
    <property type="match status" value="1"/>
</dbReference>
<dbReference type="SUPFAM" id="SSF46785">
    <property type="entry name" value="Winged helix' DNA-binding domain"/>
    <property type="match status" value="1"/>
</dbReference>
<dbReference type="GO" id="GO:0006952">
    <property type="term" value="P:defense response"/>
    <property type="evidence" value="ECO:0007669"/>
    <property type="project" value="UniProtKB-KW"/>
</dbReference>
<dbReference type="InterPro" id="IPR042197">
    <property type="entry name" value="Apaf_helical"/>
</dbReference>
<dbReference type="HOGENOM" id="CLU_001561_0_1_1"/>
<evidence type="ECO:0000313" key="12">
    <source>
        <dbReference type="EMBL" id="BAB10819.1"/>
    </source>
</evidence>
<dbReference type="InterPro" id="IPR011713">
    <property type="entry name" value="Leu-rich_rpt_3"/>
</dbReference>
<dbReference type="FunFam" id="1.10.8.430:FF:000002">
    <property type="entry name" value="Disease resistance protein (TIR-NBS-LRR class)"/>
    <property type="match status" value="1"/>
</dbReference>
<keyword evidence="13" id="KW-1185">Reference proteome</keyword>
<name>Q9FHF4_ARATH</name>
<dbReference type="GO" id="GO:0007165">
    <property type="term" value="P:signal transduction"/>
    <property type="evidence" value="ECO:0007669"/>
    <property type="project" value="InterPro"/>
</dbReference>
<dbReference type="EC" id="3.2.2.6" evidence="1"/>
<dbReference type="TAIR" id="AT5G46510">
    <property type="gene designation" value="VICTL"/>
</dbReference>
<dbReference type="InterPro" id="IPR032675">
    <property type="entry name" value="LRR_dom_sf"/>
</dbReference>
<feature type="domain" description="TIR" evidence="9">
    <location>
        <begin position="7"/>
        <end position="170"/>
    </location>
</feature>
<dbReference type="FunCoup" id="Q9FHF4">
    <property type="interactions" value="3"/>
</dbReference>
<evidence type="ECO:0000256" key="6">
    <source>
        <dbReference type="ARBA" id="ARBA00023027"/>
    </source>
</evidence>
<keyword evidence="6" id="KW-0520">NAD</keyword>
<dbReference type="PANTHER" id="PTHR11017:SF228">
    <property type="entry name" value="ADP-RIBOSYL CYCLASE_CYCLIC ADP-RIBOSE HYDROLASE-RELATED"/>
    <property type="match status" value="1"/>
</dbReference>
<keyword evidence="5" id="KW-0611">Plant defense</keyword>
<dbReference type="InterPro" id="IPR000157">
    <property type="entry name" value="TIR_dom"/>
</dbReference>
<organism evidence="12">
    <name type="scientific">Arabidopsis thaliana</name>
    <name type="common">Mouse-ear cress</name>
    <dbReference type="NCBI Taxonomy" id="3702"/>
    <lineage>
        <taxon>Eukaryota</taxon>
        <taxon>Viridiplantae</taxon>
        <taxon>Streptophyta</taxon>
        <taxon>Embryophyta</taxon>
        <taxon>Tracheophyta</taxon>
        <taxon>Spermatophyta</taxon>
        <taxon>Magnoliopsida</taxon>
        <taxon>eudicotyledons</taxon>
        <taxon>Gunneridae</taxon>
        <taxon>Pentapetalae</taxon>
        <taxon>rosids</taxon>
        <taxon>malvids</taxon>
        <taxon>Brassicales</taxon>
        <taxon>Brassicaceae</taxon>
        <taxon>Camelineae</taxon>
        <taxon>Arabidopsis</taxon>
    </lineage>
</organism>
<dbReference type="InterPro" id="IPR035897">
    <property type="entry name" value="Toll_tir_struct_dom_sf"/>
</dbReference>
<dbReference type="Pfam" id="PF23282">
    <property type="entry name" value="WHD_ROQ1"/>
    <property type="match status" value="1"/>
</dbReference>
<evidence type="ECO:0000313" key="13">
    <source>
        <dbReference type="Proteomes" id="UP000006548"/>
    </source>
</evidence>
<dbReference type="AlphaFoldDB" id="Q9FHF4"/>
<evidence type="ECO:0000313" key="10">
    <source>
        <dbReference type="Araport" id="AT5G46510"/>
    </source>
</evidence>
<accession>Q9FHF4</accession>
<dbReference type="GO" id="GO:0005829">
    <property type="term" value="C:cytosol"/>
    <property type="evidence" value="ECO:0007005"/>
    <property type="project" value="TAIR"/>
</dbReference>
<dbReference type="InterPro" id="IPR002182">
    <property type="entry name" value="NB-ARC"/>
</dbReference>
<evidence type="ECO:0000256" key="4">
    <source>
        <dbReference type="ARBA" id="ARBA00022801"/>
    </source>
</evidence>
<gene>
    <name evidence="11 14" type="primary">VICTL</name>
    <name evidence="10 11" type="ordered locus">At5g46510</name>
    <name evidence="11" type="ORF">K11I1.10</name>
    <name evidence="11" type="ORF">K11I1_10</name>
</gene>
<dbReference type="PaxDb" id="3702-AT5G46510.1"/>
<dbReference type="FunFam" id="3.80.10.10:FF:000386">
    <property type="entry name" value="Disease resistance protein RPS4"/>
    <property type="match status" value="1"/>
</dbReference>
<dbReference type="Gene3D" id="3.80.10.10">
    <property type="entry name" value="Ribonuclease Inhibitor"/>
    <property type="match status" value="2"/>
</dbReference>
<dbReference type="Pfam" id="PF00931">
    <property type="entry name" value="NB-ARC"/>
    <property type="match status" value="1"/>
</dbReference>
<dbReference type="ExpressionAtlas" id="Q9FHF4">
    <property type="expression patterns" value="baseline and differential"/>
</dbReference>
<dbReference type="Araport" id="AT5G46510"/>
<dbReference type="Gene3D" id="3.40.50.10140">
    <property type="entry name" value="Toll/interleukin-1 receptor homology (TIR) domain"/>
    <property type="match status" value="1"/>
</dbReference>
<evidence type="ECO:0000256" key="8">
    <source>
        <dbReference type="SAM" id="MobiDB-lite"/>
    </source>
</evidence>
<dbReference type="Pfam" id="PF01582">
    <property type="entry name" value="TIR"/>
    <property type="match status" value="1"/>
</dbReference>
<dbReference type="EMBL" id="AB019223">
    <property type="protein sequence ID" value="BAB10819.1"/>
    <property type="molecule type" value="Genomic_DNA"/>
</dbReference>
<reference evidence="11 13" key="2">
    <citation type="journal article" date="2000" name="Nature">
        <title>Sequence and analysis of chromosome 5 of the plant Arabidopsis thaliana.</title>
        <authorList>
            <consortium name="Kazusa DNA Research Institute"/>
            <consortium name="Cold Spring Harbor and Washington University in St Louis Sequencing Consortium"/>
            <consortium name="European Union Arabidopsis Genome Sequencing Consortium"/>
            <person name="Tabata S."/>
            <person name="Kaneko T."/>
            <person name="Nakamura Y."/>
            <person name="Kotani H."/>
            <person name="Kato T."/>
            <person name="Asamizu E."/>
            <person name="Miyajima N."/>
            <person name="Sasamoto S."/>
            <person name="Kimura T."/>
            <person name="Hosouchi T."/>
            <person name="Kawashima K."/>
            <person name="Kohara M."/>
            <person name="Matsumoto M."/>
            <person name="Matsuno A."/>
            <person name="Muraki A."/>
            <person name="Nakayama S."/>
            <person name="Nakazaki N."/>
            <person name="Naruo K."/>
            <person name="Okumura S."/>
            <person name="Shinpo S."/>
            <person name="Takeuchi C."/>
            <person name="Wada T."/>
            <person name="Watanabe A."/>
            <person name="Yamada M."/>
            <person name="Yasuda M."/>
            <person name="Sato S."/>
            <person name="de la Bastide M."/>
            <person name="Huang E."/>
            <person name="Spiegel L."/>
            <person name="Gnoj L."/>
            <person name="O'Shaughnessy A."/>
            <person name="Preston R."/>
            <person name="Habermann K."/>
            <person name="Murray J."/>
            <person name="Johnson D."/>
            <person name="Rohlfing T."/>
            <person name="Nelson J."/>
            <person name="Stoneking T."/>
            <person name="Pepin K."/>
            <person name="Spieth J."/>
            <person name="Sekhon M."/>
            <person name="Armstrong J."/>
            <person name="Becker M."/>
            <person name="Belter E."/>
            <person name="Cordum H."/>
            <person name="Cordes M."/>
            <person name="Courtney L."/>
            <person name="Courtney W."/>
            <person name="Dante M."/>
            <person name="Du H."/>
            <person name="Edwards J."/>
            <person name="Fryman J."/>
            <person name="Haakensen B."/>
            <person name="Lamar E."/>
            <person name="Latreille P."/>
            <person name="Leonard S."/>
            <person name="Meyer R."/>
            <person name="Mulvaney E."/>
            <person name="Ozersky P."/>
            <person name="Riley A."/>
            <person name="Strowmatt C."/>
            <person name="Wagner-McPherson C."/>
            <person name="Wollam A."/>
            <person name="Yoakum M."/>
            <person name="Bell M."/>
            <person name="Dedhia N."/>
            <person name="Parnell L."/>
            <person name="Shah R."/>
            <person name="Rodriguez M."/>
            <person name="See L.H."/>
            <person name="Vil D."/>
            <person name="Baker J."/>
            <person name="Kirchoff K."/>
            <person name="Toth K."/>
            <person name="King L."/>
            <person name="Bahret A."/>
            <person name="Miller B."/>
            <person name="Marra M."/>
            <person name="Martienssen R."/>
            <person name="McCombie W.R."/>
            <person name="Wilson R.K."/>
            <person name="Murphy G."/>
            <person name="Bancroft I."/>
            <person name="Volckaert G."/>
            <person name="Wambutt R."/>
            <person name="Dusterhoft A."/>
            <person name="Stiekema W."/>
            <person name="Pohl T."/>
            <person name="Entian K.D."/>
            <person name="Terryn N."/>
            <person name="Hartley N."/>
            <person name="Bent E."/>
            <person name="Johnson S."/>
            <person name="Langham S.A."/>
            <person name="McCullagh B."/>
            <person name="Robben J."/>
            <person name="Grymonprez B."/>
            <person name="Zimmermann W."/>
            <person name="Ramsperger U."/>
            <person name="Wedler H."/>
            <person name="Balke K."/>
            <person name="Wedler E."/>
            <person name="Peters S."/>
            <person name="van Staveren M."/>
            <person name="Dirkse W."/>
            <person name="Mooijman P."/>
            <person name="Lankhorst R.K."/>
            <person name="Weitzenegger T."/>
            <person name="Bothe G."/>
            <person name="Rose M."/>
            <person name="Hauf J."/>
            <person name="Berneiser S."/>
            <person name="Hempel S."/>
            <person name="Feldpausch M."/>
            <person name="Lamberth S."/>
            <person name="Villarroel R."/>
            <person name="Gielen J."/>
            <person name="Ardiles W."/>
            <person name="Bents O."/>
            <person name="Lemcke K."/>
            <person name="Kolesov G."/>
            <person name="Mayer K."/>
            <person name="Rudd S."/>
            <person name="Schoof H."/>
            <person name="Schueller C."/>
            <person name="Zaccaria P."/>
            <person name="Mewes H.W."/>
            <person name="Bevan M."/>
            <person name="Fransz P."/>
        </authorList>
    </citation>
    <scope>NUCLEOTIDE SEQUENCE [LARGE SCALE GENOMIC DNA]</scope>
    <source>
        <strain evidence="13">cv. Columbia</strain>
    </source>
</reference>